<sequence length="145" mass="17543">MESFRSRPKSDYIQNSQWQELYILTEHWKSDLLFYKDDLKFLRHLVDKYFMWIKNQDNLDGVRSVGEAILKASRECDELLVRVDQHLSHLANSTEDDSKGFRKEHEELEDEIAEFVKEVRENRSQLFKITEYVMDNEELQDHLEE</sequence>
<evidence type="ECO:0000313" key="2">
    <source>
        <dbReference type="EMBL" id="SDM29021.1"/>
    </source>
</evidence>
<proteinExistence type="predicted"/>
<dbReference type="RefSeq" id="WP_089890704.1">
    <property type="nucleotide sequence ID" value="NZ_FNGV01000007.1"/>
</dbReference>
<organism evidence="2 3">
    <name type="scientific">Kriegella aquimaris</name>
    <dbReference type="NCBI Taxonomy" id="192904"/>
    <lineage>
        <taxon>Bacteria</taxon>
        <taxon>Pseudomonadati</taxon>
        <taxon>Bacteroidota</taxon>
        <taxon>Flavobacteriia</taxon>
        <taxon>Flavobacteriales</taxon>
        <taxon>Flavobacteriaceae</taxon>
        <taxon>Kriegella</taxon>
    </lineage>
</organism>
<dbReference type="STRING" id="192904.SAMN04488514_10757"/>
<keyword evidence="1" id="KW-0175">Coiled coil</keyword>
<gene>
    <name evidence="2" type="ORF">SAMN04488514_10757</name>
</gene>
<keyword evidence="3" id="KW-1185">Reference proteome</keyword>
<protein>
    <submittedName>
        <fullName evidence="2">Uncharacterized protein</fullName>
    </submittedName>
</protein>
<evidence type="ECO:0000256" key="1">
    <source>
        <dbReference type="SAM" id="Coils"/>
    </source>
</evidence>
<dbReference type="EMBL" id="FNGV01000007">
    <property type="protein sequence ID" value="SDM29021.1"/>
    <property type="molecule type" value="Genomic_DNA"/>
</dbReference>
<name>A0A1G9S0K0_9FLAO</name>
<dbReference type="Proteomes" id="UP000199440">
    <property type="component" value="Unassembled WGS sequence"/>
</dbReference>
<dbReference type="OrthoDB" id="1441145at2"/>
<evidence type="ECO:0000313" key="3">
    <source>
        <dbReference type="Proteomes" id="UP000199440"/>
    </source>
</evidence>
<dbReference type="AlphaFoldDB" id="A0A1G9S0K0"/>
<accession>A0A1G9S0K0</accession>
<feature type="coiled-coil region" evidence="1">
    <location>
        <begin position="91"/>
        <end position="125"/>
    </location>
</feature>
<reference evidence="2 3" key="1">
    <citation type="submission" date="2016-10" db="EMBL/GenBank/DDBJ databases">
        <authorList>
            <person name="de Groot N.N."/>
        </authorList>
    </citation>
    <scope>NUCLEOTIDE SEQUENCE [LARGE SCALE GENOMIC DNA]</scope>
    <source>
        <strain evidence="2 3">DSM 19886</strain>
    </source>
</reference>